<dbReference type="RefSeq" id="WP_136079070.1">
    <property type="nucleotide sequence ID" value="NZ_CAAHFG010000001.1"/>
</dbReference>
<accession>A0A6C2U1N5</accession>
<sequence>MSRRDKNFGWGCLVAGLALAGVLTGCGPKESEQRAGSRSETLNQVGQTESVRDSGLGIWYGPASLNTVTRGIRDDFLGQFTDIGNWPTVYGETAVFKQFIESLGGTKYSDEELKQLATFTREAGLKCAFEIGALRWDPKLYGEGSGAKYAAQEIKVLQRWVDAGGTVDFLSTDHAVMWNVGLCLQGAKPMAPYVKDPDWRIVMDEVVISLSMIHEAFPNAKIGMIESLGYFSVGENYTTTDPLCIYPIDLEEFLSTAKQKLGERGVELDHLHIDFSYQDCRYDGRNEKRLDFGRIMAAEGIVKSIGLDSGMIINAFDDMSYVGSNTVQEQEKAQNAAERSASAVDNTLEYFDGYVAAGGEPDTWILQRWQPYPDVTGPETVRDTDMGVSRLLVNKLKRLEE</sequence>
<dbReference type="AlphaFoldDB" id="A0A6C2U1N5"/>
<reference evidence="1 2" key="1">
    <citation type="submission" date="2019-04" db="EMBL/GenBank/DDBJ databases">
        <authorList>
            <person name="Van Vliet M D."/>
        </authorList>
    </citation>
    <scope>NUCLEOTIDE SEQUENCE [LARGE SCALE GENOMIC DNA]</scope>
    <source>
        <strain evidence="1 2">F1</strain>
    </source>
</reference>
<evidence type="ECO:0000313" key="2">
    <source>
        <dbReference type="Proteomes" id="UP000366872"/>
    </source>
</evidence>
<name>A0A6C2U1N5_PONDE</name>
<evidence type="ECO:0000313" key="1">
    <source>
        <dbReference type="EMBL" id="VGO13501.1"/>
    </source>
</evidence>
<proteinExistence type="predicted"/>
<evidence type="ECO:0008006" key="3">
    <source>
        <dbReference type="Google" id="ProtNLM"/>
    </source>
</evidence>
<dbReference type="PROSITE" id="PS51257">
    <property type="entry name" value="PROKAR_LIPOPROTEIN"/>
    <property type="match status" value="1"/>
</dbReference>
<organism evidence="1 2">
    <name type="scientific">Pontiella desulfatans</name>
    <dbReference type="NCBI Taxonomy" id="2750659"/>
    <lineage>
        <taxon>Bacteria</taxon>
        <taxon>Pseudomonadati</taxon>
        <taxon>Kiritimatiellota</taxon>
        <taxon>Kiritimatiellia</taxon>
        <taxon>Kiritimatiellales</taxon>
        <taxon>Pontiellaceae</taxon>
        <taxon>Pontiella</taxon>
    </lineage>
</organism>
<gene>
    <name evidence="1" type="ORF">PDESU_02058</name>
</gene>
<dbReference type="Proteomes" id="UP000366872">
    <property type="component" value="Unassembled WGS sequence"/>
</dbReference>
<protein>
    <recommendedName>
        <fullName evidence="3">Xylose isomerase-like TIM barrel domain-containing protein</fullName>
    </recommendedName>
</protein>
<keyword evidence="2" id="KW-1185">Reference proteome</keyword>
<dbReference type="EMBL" id="CAAHFG010000001">
    <property type="protein sequence ID" value="VGO13501.1"/>
    <property type="molecule type" value="Genomic_DNA"/>
</dbReference>